<feature type="non-terminal residue" evidence="2">
    <location>
        <position position="430"/>
    </location>
</feature>
<feature type="transmembrane region" description="Helical" evidence="1">
    <location>
        <begin position="158"/>
        <end position="177"/>
    </location>
</feature>
<accession>A0A0I9YNS4</accession>
<feature type="transmembrane region" description="Helical" evidence="1">
    <location>
        <begin position="333"/>
        <end position="351"/>
    </location>
</feature>
<evidence type="ECO:0000313" key="3">
    <source>
        <dbReference type="Proteomes" id="UP000036334"/>
    </source>
</evidence>
<reference evidence="2 3" key="1">
    <citation type="submission" date="2015-05" db="EMBL/GenBank/DDBJ databases">
        <title>Genome sequence of Mycobacterium haemophilum.</title>
        <authorList>
            <person name="Greninger A.L."/>
            <person name="Cunningham G."/>
            <person name="Miller S."/>
        </authorList>
    </citation>
    <scope>NUCLEOTIDE SEQUENCE [LARGE SCALE GENOMIC DNA]</scope>
    <source>
        <strain evidence="3">UC1</strain>
    </source>
</reference>
<feature type="transmembrane region" description="Helical" evidence="1">
    <location>
        <begin position="231"/>
        <end position="248"/>
    </location>
</feature>
<protein>
    <submittedName>
        <fullName evidence="2">Transmembrane protein</fullName>
    </submittedName>
</protein>
<gene>
    <name evidence="2" type="ORF">ABH38_20220</name>
</gene>
<feature type="transmembrane region" description="Helical" evidence="1">
    <location>
        <begin position="281"/>
        <end position="299"/>
    </location>
</feature>
<evidence type="ECO:0000256" key="1">
    <source>
        <dbReference type="SAM" id="Phobius"/>
    </source>
</evidence>
<name>A0A0I9YNS4_9MYCO</name>
<comment type="caution">
    <text evidence="2">The sequence shown here is derived from an EMBL/GenBank/DDBJ whole genome shotgun (WGS) entry which is preliminary data.</text>
</comment>
<evidence type="ECO:0000313" key="2">
    <source>
        <dbReference type="EMBL" id="KLO33850.1"/>
    </source>
</evidence>
<keyword evidence="1" id="KW-1133">Transmembrane helix</keyword>
<feature type="transmembrane region" description="Helical" evidence="1">
    <location>
        <begin position="90"/>
        <end position="116"/>
    </location>
</feature>
<keyword evidence="1" id="KW-0472">Membrane</keyword>
<dbReference type="Proteomes" id="UP000036334">
    <property type="component" value="Unassembled WGS sequence"/>
</dbReference>
<dbReference type="EMBL" id="LDPR01000043">
    <property type="protein sequence ID" value="KLO33850.1"/>
    <property type="molecule type" value="Genomic_DNA"/>
</dbReference>
<feature type="transmembrane region" description="Helical" evidence="1">
    <location>
        <begin position="311"/>
        <end position="327"/>
    </location>
</feature>
<dbReference type="AlphaFoldDB" id="A0A0I9YNS4"/>
<feature type="transmembrane region" description="Helical" evidence="1">
    <location>
        <begin position="128"/>
        <end position="146"/>
    </location>
</feature>
<dbReference type="PATRIC" id="fig|29311.18.peg.3742"/>
<organism evidence="2 3">
    <name type="scientific">Mycobacterium haemophilum</name>
    <dbReference type="NCBI Taxonomy" id="29311"/>
    <lineage>
        <taxon>Bacteria</taxon>
        <taxon>Bacillati</taxon>
        <taxon>Actinomycetota</taxon>
        <taxon>Actinomycetes</taxon>
        <taxon>Mycobacteriales</taxon>
        <taxon>Mycobacteriaceae</taxon>
        <taxon>Mycobacterium</taxon>
    </lineage>
</organism>
<feature type="transmembrane region" description="Helical" evidence="1">
    <location>
        <begin position="208"/>
        <end position="224"/>
    </location>
</feature>
<feature type="transmembrane region" description="Helical" evidence="1">
    <location>
        <begin position="184"/>
        <end position="202"/>
    </location>
</feature>
<keyword evidence="3" id="KW-1185">Reference proteome</keyword>
<sequence length="430" mass="45700">MGATALVSAGTSGHVKTWCSTTTLGSTRRQRALAAGIAVVLFWPQSSIDPTVGLDPSWQAGLALARIHHIAWGPELVFTYGPLGFLQNSAYYSFAQTVLASIYQITVIAALFLGIATALRQRHAPMTSLIGAFVTTGIAVFLHLGHGFSLMGSYALELIYPELAVLAAFAWASVPLLQHEPKRSTVFTTCTALGAVAGLQLLVKLSSGLPIAAIALAVSVLLGWRAVGRHCATLVTFAASIPIWWLLAGQQPGDLPTWLKLSAAIVSGYVDAMATSPLPPHAVNGMLLSLAWIVALGVMFARGRPEIPRRFVVLVTIVTLFGAKAAFGRFEPWHFSILLGVIVVALAITPLTGTRRRRGYVVAALAITSVFSNQYAPVVVGTHIVAAAQAPMQVVDRLATLALPGRLGQRIEQAKADQRTLYAIPSRFIT</sequence>
<keyword evidence="1 2" id="KW-0812">Transmembrane</keyword>
<proteinExistence type="predicted"/>